<protein>
    <submittedName>
        <fullName evidence="2">Uncharacterized protein</fullName>
    </submittedName>
</protein>
<dbReference type="AlphaFoldDB" id="A0AAD5TW51"/>
<evidence type="ECO:0000313" key="3">
    <source>
        <dbReference type="Proteomes" id="UP001211065"/>
    </source>
</evidence>
<comment type="caution">
    <text evidence="2">The sequence shown here is derived from an EMBL/GenBank/DDBJ whole genome shotgun (WGS) entry which is preliminary data.</text>
</comment>
<name>A0AAD5TW51_9FUNG</name>
<gene>
    <name evidence="2" type="ORF">HK099_008406</name>
</gene>
<evidence type="ECO:0000256" key="1">
    <source>
        <dbReference type="SAM" id="MobiDB-lite"/>
    </source>
</evidence>
<feature type="region of interest" description="Disordered" evidence="1">
    <location>
        <begin position="66"/>
        <end position="89"/>
    </location>
</feature>
<dbReference type="Proteomes" id="UP001211065">
    <property type="component" value="Unassembled WGS sequence"/>
</dbReference>
<proteinExistence type="predicted"/>
<sequence>MKDFFNEKIFSIGYTIVEYEAYEDNPNEFAVILADKDGKNKEQFLNITKGKLNAALKKLGLAAVDENQKASNSEEKHGTDHKTKKDSGIDHRADKIKKMSFKESMEKGAKIVDYSKHDEEHDNYMVKVKFNDGSVHVFPTLKGDHLREYHKLEE</sequence>
<reference evidence="2" key="1">
    <citation type="submission" date="2020-05" db="EMBL/GenBank/DDBJ databases">
        <title>Phylogenomic resolution of chytrid fungi.</title>
        <authorList>
            <person name="Stajich J.E."/>
            <person name="Amses K."/>
            <person name="Simmons R."/>
            <person name="Seto K."/>
            <person name="Myers J."/>
            <person name="Bonds A."/>
            <person name="Quandt C.A."/>
            <person name="Barry K."/>
            <person name="Liu P."/>
            <person name="Grigoriev I."/>
            <person name="Longcore J.E."/>
            <person name="James T.Y."/>
        </authorList>
    </citation>
    <scope>NUCLEOTIDE SEQUENCE</scope>
    <source>
        <strain evidence="2">JEL0476</strain>
    </source>
</reference>
<organism evidence="2 3">
    <name type="scientific">Clydaea vesicula</name>
    <dbReference type="NCBI Taxonomy" id="447962"/>
    <lineage>
        <taxon>Eukaryota</taxon>
        <taxon>Fungi</taxon>
        <taxon>Fungi incertae sedis</taxon>
        <taxon>Chytridiomycota</taxon>
        <taxon>Chytridiomycota incertae sedis</taxon>
        <taxon>Chytridiomycetes</taxon>
        <taxon>Lobulomycetales</taxon>
        <taxon>Lobulomycetaceae</taxon>
        <taxon>Clydaea</taxon>
    </lineage>
</organism>
<dbReference type="EMBL" id="JADGJW010000919">
    <property type="protein sequence ID" value="KAJ3209870.1"/>
    <property type="molecule type" value="Genomic_DNA"/>
</dbReference>
<evidence type="ECO:0000313" key="2">
    <source>
        <dbReference type="EMBL" id="KAJ3209870.1"/>
    </source>
</evidence>
<keyword evidence="3" id="KW-1185">Reference proteome</keyword>
<accession>A0AAD5TW51</accession>